<dbReference type="PANTHER" id="PTHR30032:SF8">
    <property type="entry name" value="GERMINATION-SPECIFIC N-ACETYLMURAMOYL-L-ALANINE AMIDASE"/>
    <property type="match status" value="1"/>
</dbReference>
<dbReference type="PANTHER" id="PTHR30032">
    <property type="entry name" value="N-ACETYLMURAMOYL-L-ALANINE AMIDASE-RELATED"/>
    <property type="match status" value="1"/>
</dbReference>
<comment type="caution">
    <text evidence="2">The sequence shown here is derived from an EMBL/GenBank/DDBJ whole genome shotgun (WGS) entry which is preliminary data.</text>
</comment>
<sequence>MQKNSKKVLSACSVATLLIAGTTLPATVKADSSSNVTRIGGADRYETAAKVADAGWTSSSYAIVANGEGYADALCATPLAKAKNAPILLTYGNSLNQNVLDQLKNLKVEHVIVVGGTGVVPDSVVDEIKAQVSDVQRLGGQDRYETSVKIADALGTKPTKAVVASGEGYADALSAGPAAAINGIPILLTTQNTLPDAETNYLKANSNITATYVIGETGSVSDSVKDSLPSPTRLGGADRYETNIAVLKEFKSDFGFGNVYAALGNGPVGNEFADALTGGALAAKNKNPLIITGLSLSSATTDFLDENVPKNSTLTILGGTGNISDSLADEIKDAFGKASTGGGGGGSTTYKNITSDVAKYYGPKIKEVVNNNPNLSKYFNVNDVAKDGKIILTVTDEYKNRVVDYETLFDNSDNADLDTIKSRVETAYDLANEHSKSVTIDGKTFKDYLVQEKAKGDESKFSKYIEEDGTIDSQAIAEKIKSGTITYDDYQAFVSSLNSAVKGSIDLNQPSPEFTLKDTQWKVNRVDQDGVTLYNSNDSRADNVDSILSSDSPLGTYRIYTNTNEYFVVTVQK</sequence>
<dbReference type="AlphaFoldDB" id="A0A2T0BP73"/>
<dbReference type="Proteomes" id="UP000237798">
    <property type="component" value="Unassembled WGS sequence"/>
</dbReference>
<name>A0A2T0BP73_9CLOT</name>
<evidence type="ECO:0000313" key="2">
    <source>
        <dbReference type="EMBL" id="PRR85674.1"/>
    </source>
</evidence>
<dbReference type="Gene3D" id="3.40.50.12090">
    <property type="match status" value="2"/>
</dbReference>
<keyword evidence="1" id="KW-0732">Signal</keyword>
<organism evidence="2 3">
    <name type="scientific">Clostridium luticellarii</name>
    <dbReference type="NCBI Taxonomy" id="1691940"/>
    <lineage>
        <taxon>Bacteria</taxon>
        <taxon>Bacillati</taxon>
        <taxon>Bacillota</taxon>
        <taxon>Clostridia</taxon>
        <taxon>Eubacteriales</taxon>
        <taxon>Clostridiaceae</taxon>
        <taxon>Clostridium</taxon>
    </lineage>
</organism>
<protein>
    <submittedName>
        <fullName evidence="2">N-acetylmuramoyl-L-alanine amidase LytC</fullName>
        <ecNumber evidence="2">3.5.1.28</ecNumber>
    </submittedName>
</protein>
<feature type="chain" id="PRO_5015404984" evidence="1">
    <location>
        <begin position="31"/>
        <end position="573"/>
    </location>
</feature>
<keyword evidence="2" id="KW-0378">Hydrolase</keyword>
<feature type="signal peptide" evidence="1">
    <location>
        <begin position="1"/>
        <end position="30"/>
    </location>
</feature>
<dbReference type="GO" id="GO:0008745">
    <property type="term" value="F:N-acetylmuramoyl-L-alanine amidase activity"/>
    <property type="evidence" value="ECO:0007669"/>
    <property type="project" value="UniProtKB-EC"/>
</dbReference>
<reference evidence="2 3" key="1">
    <citation type="submission" date="2018-03" db="EMBL/GenBank/DDBJ databases">
        <title>Genome sequence of Clostridium luticellarii DSM 29923.</title>
        <authorList>
            <person name="Poehlein A."/>
            <person name="Daniel R."/>
        </authorList>
    </citation>
    <scope>NUCLEOTIDE SEQUENCE [LARGE SCALE GENOMIC DNA]</scope>
    <source>
        <strain evidence="2 3">DSM 29923</strain>
    </source>
</reference>
<accession>A0A2T0BP73</accession>
<dbReference type="InterPro" id="IPR007253">
    <property type="entry name" value="Cell_wall-bd_2"/>
</dbReference>
<dbReference type="EC" id="3.5.1.28" evidence="2"/>
<dbReference type="RefSeq" id="WP_158255890.1">
    <property type="nucleotide sequence ID" value="NZ_PVXP01000013.1"/>
</dbReference>
<evidence type="ECO:0000313" key="3">
    <source>
        <dbReference type="Proteomes" id="UP000237798"/>
    </source>
</evidence>
<dbReference type="OrthoDB" id="1878460at2"/>
<gene>
    <name evidence="2" type="primary">lytC_7</name>
    <name evidence="2" type="ORF">CLLU_13000</name>
</gene>
<dbReference type="InterPro" id="IPR051922">
    <property type="entry name" value="Bact_Sporulation_Assoc"/>
</dbReference>
<evidence type="ECO:0000256" key="1">
    <source>
        <dbReference type="SAM" id="SignalP"/>
    </source>
</evidence>
<dbReference type="EMBL" id="PVXP01000013">
    <property type="protein sequence ID" value="PRR85674.1"/>
    <property type="molecule type" value="Genomic_DNA"/>
</dbReference>
<keyword evidence="3" id="KW-1185">Reference proteome</keyword>
<dbReference type="Pfam" id="PF04122">
    <property type="entry name" value="CW_binding_2"/>
    <property type="match status" value="3"/>
</dbReference>
<proteinExistence type="predicted"/>